<dbReference type="Proteomes" id="UP001500655">
    <property type="component" value="Unassembled WGS sequence"/>
</dbReference>
<evidence type="ECO:0000256" key="4">
    <source>
        <dbReference type="ARBA" id="ARBA00022723"/>
    </source>
</evidence>
<keyword evidence="3" id="KW-0808">Transferase</keyword>
<organism evidence="7 8">
    <name type="scientific">Luedemannella helvata</name>
    <dbReference type="NCBI Taxonomy" id="349315"/>
    <lineage>
        <taxon>Bacteria</taxon>
        <taxon>Bacillati</taxon>
        <taxon>Actinomycetota</taxon>
        <taxon>Actinomycetes</taxon>
        <taxon>Micromonosporales</taxon>
        <taxon>Micromonosporaceae</taxon>
        <taxon>Luedemannella</taxon>
    </lineage>
</organism>
<dbReference type="Gene3D" id="3.40.50.970">
    <property type="match status" value="1"/>
</dbReference>
<feature type="domain" description="Transketolase N-terminal" evidence="6">
    <location>
        <begin position="20"/>
        <end position="267"/>
    </location>
</feature>
<dbReference type="InterPro" id="IPR049557">
    <property type="entry name" value="Transketolase_CS"/>
</dbReference>
<dbReference type="InterPro" id="IPR005474">
    <property type="entry name" value="Transketolase_N"/>
</dbReference>
<dbReference type="EMBL" id="BAAALS010000003">
    <property type="protein sequence ID" value="GAA1739693.1"/>
    <property type="molecule type" value="Genomic_DNA"/>
</dbReference>
<keyword evidence="8" id="KW-1185">Reference proteome</keyword>
<reference evidence="8" key="1">
    <citation type="journal article" date="2019" name="Int. J. Syst. Evol. Microbiol.">
        <title>The Global Catalogue of Microorganisms (GCM) 10K type strain sequencing project: providing services to taxonomists for standard genome sequencing and annotation.</title>
        <authorList>
            <consortium name="The Broad Institute Genomics Platform"/>
            <consortium name="The Broad Institute Genome Sequencing Center for Infectious Disease"/>
            <person name="Wu L."/>
            <person name="Ma J."/>
        </authorList>
    </citation>
    <scope>NUCLEOTIDE SEQUENCE [LARGE SCALE GENOMIC DNA]</scope>
    <source>
        <strain evidence="8">JCM 13249</strain>
    </source>
</reference>
<evidence type="ECO:0000256" key="3">
    <source>
        <dbReference type="ARBA" id="ARBA00022679"/>
    </source>
</evidence>
<comment type="cofactor">
    <cofactor evidence="1">
        <name>thiamine diphosphate</name>
        <dbReference type="ChEBI" id="CHEBI:58937"/>
    </cofactor>
</comment>
<dbReference type="CDD" id="cd02012">
    <property type="entry name" value="TPP_TK"/>
    <property type="match status" value="1"/>
</dbReference>
<evidence type="ECO:0000259" key="6">
    <source>
        <dbReference type="Pfam" id="PF00456"/>
    </source>
</evidence>
<evidence type="ECO:0000256" key="1">
    <source>
        <dbReference type="ARBA" id="ARBA00001964"/>
    </source>
</evidence>
<evidence type="ECO:0000313" key="8">
    <source>
        <dbReference type="Proteomes" id="UP001500655"/>
    </source>
</evidence>
<dbReference type="PANTHER" id="PTHR47514">
    <property type="entry name" value="TRANSKETOLASE N-TERMINAL SECTION-RELATED"/>
    <property type="match status" value="1"/>
</dbReference>
<dbReference type="PANTHER" id="PTHR47514:SF1">
    <property type="entry name" value="TRANSKETOLASE N-TERMINAL SECTION-RELATED"/>
    <property type="match status" value="1"/>
</dbReference>
<protein>
    <submittedName>
        <fullName evidence="7">Transketolase</fullName>
    </submittedName>
</protein>
<keyword evidence="4" id="KW-0479">Metal-binding</keyword>
<accession>A0ABP4VYP0</accession>
<gene>
    <name evidence="7" type="ORF">GCM10009681_08180</name>
</gene>
<dbReference type="Pfam" id="PF00456">
    <property type="entry name" value="Transketolase_N"/>
    <property type="match status" value="1"/>
</dbReference>
<sequence>MSTAVALPLGTDLADITSRIREHIVTMCAGPDGGHLGGSMSLVEILAALYFRVMRVDPADPDAPDRDILLLSKGHGGIGLYATLAEAGYFPRERLAEYSMPGGQFMAHPHPEIPGVEAPSGSLGHGLAMGIGYAVAAQLDGSDRRCFVVLGDGETQEGSVWEAAAVASHHGLSNLTAVIDRNRLQITGGTEQVSGLEPMAQRWRAFGWTVREVDGHDVDALTGALDAPSERGRPTLVLANTVKGKGLPFIEGDVRSHYAKLKERQYHKAMAVLRRSRS</sequence>
<comment type="similarity">
    <text evidence="2">Belongs to the transketolase family.</text>
</comment>
<dbReference type="SUPFAM" id="SSF52518">
    <property type="entry name" value="Thiamin diphosphate-binding fold (THDP-binding)"/>
    <property type="match status" value="1"/>
</dbReference>
<comment type="caution">
    <text evidence="7">The sequence shown here is derived from an EMBL/GenBank/DDBJ whole genome shotgun (WGS) entry which is preliminary data.</text>
</comment>
<name>A0ABP4VYP0_9ACTN</name>
<evidence type="ECO:0000256" key="5">
    <source>
        <dbReference type="ARBA" id="ARBA00023052"/>
    </source>
</evidence>
<proteinExistence type="inferred from homology"/>
<keyword evidence="5" id="KW-0786">Thiamine pyrophosphate</keyword>
<evidence type="ECO:0000256" key="2">
    <source>
        <dbReference type="ARBA" id="ARBA00007131"/>
    </source>
</evidence>
<evidence type="ECO:0000313" key="7">
    <source>
        <dbReference type="EMBL" id="GAA1739693.1"/>
    </source>
</evidence>
<dbReference type="InterPro" id="IPR029061">
    <property type="entry name" value="THDP-binding"/>
</dbReference>
<dbReference type="PROSITE" id="PS00801">
    <property type="entry name" value="TRANSKETOLASE_1"/>
    <property type="match status" value="1"/>
</dbReference>
<dbReference type="RefSeq" id="WP_344076958.1">
    <property type="nucleotide sequence ID" value="NZ_BAAALS010000003.1"/>
</dbReference>